<dbReference type="Pfam" id="PF15072">
    <property type="entry name" value="HROB"/>
    <property type="match status" value="1"/>
</dbReference>
<sequence>MGLDERNPSCFLHSYSVVMVLRKAALKRLAKNKVPNMAVLLKSLVHTHADARAVFKDPTEGEIQGTVHRRLLEGREEELKVGAVLLLKQVGVFSPSHRNHYLNVTPNNLLRIYAADGAGPSDARLPPLVLLVFDEEEDDDEGQEGGGRSEGASRDTMIGSSTGPREPAGEPAPQDSGWDADDDLDDLLGELPEDTY</sequence>
<reference evidence="3" key="2">
    <citation type="submission" date="2024-04" db="UniProtKB">
        <authorList>
            <consortium name="Ensembl"/>
        </authorList>
    </citation>
    <scope>IDENTIFICATION</scope>
</reference>
<accession>G3P4V2</accession>
<evidence type="ECO:0000313" key="3">
    <source>
        <dbReference type="Ensembl" id="ENSGACP00000012625.1"/>
    </source>
</evidence>
<evidence type="ECO:0000256" key="1">
    <source>
        <dbReference type="SAM" id="MobiDB-lite"/>
    </source>
</evidence>
<dbReference type="OMA" id="NPSWELG"/>
<dbReference type="PANTHER" id="PTHR14523:SF1">
    <property type="entry name" value="HOMOLOGOUS RECOMBINATION OB-FOLD PROTEIN"/>
    <property type="match status" value="1"/>
</dbReference>
<protein>
    <recommendedName>
        <fullName evidence="2">Homologous recombination OB-fold protein OB-fold domain-containing protein</fullName>
    </recommendedName>
</protein>
<feature type="region of interest" description="Disordered" evidence="1">
    <location>
        <begin position="136"/>
        <end position="196"/>
    </location>
</feature>
<name>G3P4V2_GASAC</name>
<dbReference type="InParanoid" id="G3P4V2"/>
<dbReference type="Ensembl" id="ENSGACT00000012649.1">
    <property type="protein sequence ID" value="ENSGACP00000012625.1"/>
    <property type="gene ID" value="ENSGACG00000009570.1"/>
</dbReference>
<feature type="domain" description="Homologous recombination OB-fold protein OB-fold" evidence="2">
    <location>
        <begin position="32"/>
        <end position="115"/>
    </location>
</feature>
<organism evidence="3">
    <name type="scientific">Gasterosteus aculeatus</name>
    <name type="common">Three-spined stickleback</name>
    <dbReference type="NCBI Taxonomy" id="69293"/>
    <lineage>
        <taxon>Eukaryota</taxon>
        <taxon>Metazoa</taxon>
        <taxon>Chordata</taxon>
        <taxon>Craniata</taxon>
        <taxon>Vertebrata</taxon>
        <taxon>Euteleostomi</taxon>
        <taxon>Actinopterygii</taxon>
        <taxon>Neopterygii</taxon>
        <taxon>Teleostei</taxon>
        <taxon>Neoteleostei</taxon>
        <taxon>Acanthomorphata</taxon>
        <taxon>Eupercaria</taxon>
        <taxon>Perciformes</taxon>
        <taxon>Cottioidei</taxon>
        <taxon>Gasterosteales</taxon>
        <taxon>Gasterosteidae</taxon>
        <taxon>Gasterosteus</taxon>
    </lineage>
</organism>
<dbReference type="eggNOG" id="ENOG502QV5E">
    <property type="taxonomic scope" value="Eukaryota"/>
</dbReference>
<evidence type="ECO:0000259" key="2">
    <source>
        <dbReference type="Pfam" id="PF15072"/>
    </source>
</evidence>
<proteinExistence type="predicted"/>
<dbReference type="Bgee" id="ENSGACG00000009570">
    <property type="expression patterns" value="Expressed in testis and 7 other cell types or tissues"/>
</dbReference>
<dbReference type="PANTHER" id="PTHR14523">
    <property type="entry name" value="UNCHARACTERIZED PROTEIN C17ORF53 HOMOLOG"/>
    <property type="match status" value="1"/>
</dbReference>
<dbReference type="GO" id="GO:0000725">
    <property type="term" value="P:recombinational repair"/>
    <property type="evidence" value="ECO:0007669"/>
    <property type="project" value="InterPro"/>
</dbReference>
<feature type="compositionally biased region" description="Acidic residues" evidence="1">
    <location>
        <begin position="178"/>
        <end position="196"/>
    </location>
</feature>
<dbReference type="InterPro" id="IPR058570">
    <property type="entry name" value="HROB_OB"/>
</dbReference>
<dbReference type="AlphaFoldDB" id="G3P4V2"/>
<reference evidence="3" key="1">
    <citation type="submission" date="2006-01" db="EMBL/GenBank/DDBJ databases">
        <authorList>
            <person name="Lindblad-Toh K."/>
            <person name="Mauceli E."/>
            <person name="Grabherr M."/>
            <person name="Chang J.L."/>
            <person name="Lander E.S."/>
        </authorList>
    </citation>
    <scope>NUCLEOTIDE SEQUENCE [LARGE SCALE GENOMIC DNA]</scope>
</reference>
<dbReference type="InterPro" id="IPR028045">
    <property type="entry name" value="HROB"/>
</dbReference>